<dbReference type="Proteomes" id="UP000017842">
    <property type="component" value="Unassembled WGS sequence"/>
</dbReference>
<evidence type="ECO:0000313" key="3">
    <source>
        <dbReference type="Proteomes" id="UP000017842"/>
    </source>
</evidence>
<dbReference type="STRING" id="1116472.MGMO_201c00060"/>
<proteinExistence type="predicted"/>
<sequence>MQELIITNSGARNLKHLLAEYGDKADQIRIVTAFFSDTEFIINWLDNSKQVDLLVSLRPPTNYYSLKTVYPKIGINIQFLGVELHSKFFIFYRNGNPFACIIGSSNFTTGGLHKNIETNAIFTDTKYLNEIEKHFATLWEQSYLLQPTDLEPFKIVFDNFQKRAEKTEKEQSELQKKILTGRITRQKKSKVGKEAKQYYSFWRVVDDVKEMVNDISAKEYPNVPVYISIDHFWHWVMTVWNKENRPKPTSSYRKSAIPKLFKEYCDWDKSNNNFTKQMAITSRTLFAKLLSENNIDKLSEDEAQKIYSNLHSGAMRTRRFGSDKLFVQENHIKSIRASLKYLLYSNDEIDLRIHNLCVNPDYKLSQFKSSGTQEIIGWVSPDKYPIRNKKADDALKLLGFKLE</sequence>
<organism evidence="2 3">
    <name type="scientific">Methyloglobulus morosus KoM1</name>
    <dbReference type="NCBI Taxonomy" id="1116472"/>
    <lineage>
        <taxon>Bacteria</taxon>
        <taxon>Pseudomonadati</taxon>
        <taxon>Pseudomonadota</taxon>
        <taxon>Gammaproteobacteria</taxon>
        <taxon>Methylococcales</taxon>
        <taxon>Methylococcaceae</taxon>
        <taxon>Methyloglobulus</taxon>
    </lineage>
</organism>
<dbReference type="InterPro" id="IPR025202">
    <property type="entry name" value="PLD-like_dom"/>
</dbReference>
<dbReference type="EMBL" id="AYLO01000175">
    <property type="protein sequence ID" value="ESS66226.1"/>
    <property type="molecule type" value="Genomic_DNA"/>
</dbReference>
<evidence type="ECO:0000259" key="1">
    <source>
        <dbReference type="Pfam" id="PF13091"/>
    </source>
</evidence>
<dbReference type="Gene3D" id="3.30.870.10">
    <property type="entry name" value="Endonuclease Chain A"/>
    <property type="match status" value="1"/>
</dbReference>
<dbReference type="eggNOG" id="COG3886">
    <property type="taxonomic scope" value="Bacteria"/>
</dbReference>
<gene>
    <name evidence="2" type="ORF">MGMO_201c00060</name>
</gene>
<reference evidence="2 3" key="1">
    <citation type="journal article" date="2013" name="Genome Announc.">
        <title>Draft Genome Sequence of the Methanotrophic Gammaproteobacterium Methyloglobulus morosus DSM 22980 Strain KoM1.</title>
        <authorList>
            <person name="Poehlein A."/>
            <person name="Deutzmann J.S."/>
            <person name="Daniel R."/>
            <person name="Simeonova D.D."/>
        </authorList>
    </citation>
    <scope>NUCLEOTIDE SEQUENCE [LARGE SCALE GENOMIC DNA]</scope>
    <source>
        <strain evidence="2 3">KoM1</strain>
    </source>
</reference>
<dbReference type="AlphaFoldDB" id="V5DFM4"/>
<dbReference type="RefSeq" id="WP_023496610.1">
    <property type="nucleotide sequence ID" value="NZ_AYLO01000175.1"/>
</dbReference>
<accession>V5DFM4</accession>
<name>V5DFM4_9GAMM</name>
<dbReference type="SUPFAM" id="SSF56024">
    <property type="entry name" value="Phospholipase D/nuclease"/>
    <property type="match status" value="1"/>
</dbReference>
<comment type="caution">
    <text evidence="2">The sequence shown here is derived from an EMBL/GenBank/DDBJ whole genome shotgun (WGS) entry which is preliminary data.</text>
</comment>
<protein>
    <submittedName>
        <fullName evidence="2">Phosphatidylserine/phosphatidylglycerophosphate/ cardiolipin synthase</fullName>
    </submittedName>
</protein>
<dbReference type="Pfam" id="PF13091">
    <property type="entry name" value="PLDc_2"/>
    <property type="match status" value="1"/>
</dbReference>
<keyword evidence="3" id="KW-1185">Reference proteome</keyword>
<feature type="domain" description="Phospholipase D-like" evidence="1">
    <location>
        <begin position="26"/>
        <end position="139"/>
    </location>
</feature>
<evidence type="ECO:0000313" key="2">
    <source>
        <dbReference type="EMBL" id="ESS66226.1"/>
    </source>
</evidence>
<dbReference type="OrthoDB" id="5894983at2"/>